<dbReference type="Proteomes" id="UP000034837">
    <property type="component" value="Unassembled WGS sequence"/>
</dbReference>
<dbReference type="InterPro" id="IPR007016">
    <property type="entry name" value="O-antigen_ligase-rel_domated"/>
</dbReference>
<evidence type="ECO:0000256" key="1">
    <source>
        <dbReference type="ARBA" id="ARBA00004141"/>
    </source>
</evidence>
<evidence type="ECO:0000256" key="3">
    <source>
        <dbReference type="ARBA" id="ARBA00022989"/>
    </source>
</evidence>
<keyword evidence="2 5" id="KW-0812">Transmembrane</keyword>
<keyword evidence="4 5" id="KW-0472">Membrane</keyword>
<feature type="transmembrane region" description="Helical" evidence="5">
    <location>
        <begin position="323"/>
        <end position="343"/>
    </location>
</feature>
<comment type="caution">
    <text evidence="7">The sequence shown here is derived from an EMBL/GenBank/DDBJ whole genome shotgun (WGS) entry which is preliminary data.</text>
</comment>
<feature type="transmembrane region" description="Helical" evidence="5">
    <location>
        <begin position="131"/>
        <end position="150"/>
    </location>
</feature>
<evidence type="ECO:0000313" key="8">
    <source>
        <dbReference type="Proteomes" id="UP000034837"/>
    </source>
</evidence>
<evidence type="ECO:0000256" key="2">
    <source>
        <dbReference type="ARBA" id="ARBA00022692"/>
    </source>
</evidence>
<evidence type="ECO:0000256" key="4">
    <source>
        <dbReference type="ARBA" id="ARBA00023136"/>
    </source>
</evidence>
<feature type="transmembrane region" description="Helical" evidence="5">
    <location>
        <begin position="438"/>
        <end position="456"/>
    </location>
</feature>
<feature type="transmembrane region" description="Helical" evidence="5">
    <location>
        <begin position="101"/>
        <end position="119"/>
    </location>
</feature>
<proteinExistence type="predicted"/>
<evidence type="ECO:0000259" key="6">
    <source>
        <dbReference type="Pfam" id="PF04932"/>
    </source>
</evidence>
<organism evidence="7 8">
    <name type="scientific">Candidatus Magasanikbacteria bacterium GW2011_GWA2_42_32</name>
    <dbReference type="NCBI Taxonomy" id="1619039"/>
    <lineage>
        <taxon>Bacteria</taxon>
        <taxon>Candidatus Magasanikiibacteriota</taxon>
    </lineage>
</organism>
<feature type="transmembrane region" description="Helical" evidence="5">
    <location>
        <begin position="162"/>
        <end position="180"/>
    </location>
</feature>
<dbReference type="EMBL" id="LCDO01000005">
    <property type="protein sequence ID" value="KKS56845.1"/>
    <property type="molecule type" value="Genomic_DNA"/>
</dbReference>
<feature type="transmembrane region" description="Helical" evidence="5">
    <location>
        <begin position="207"/>
        <end position="224"/>
    </location>
</feature>
<gene>
    <name evidence="7" type="ORF">UV20_C0005G0010</name>
</gene>
<accession>A0A0G1A750</accession>
<dbReference type="PANTHER" id="PTHR37422:SF13">
    <property type="entry name" value="LIPOPOLYSACCHARIDE BIOSYNTHESIS PROTEIN PA4999-RELATED"/>
    <property type="match status" value="1"/>
</dbReference>
<dbReference type="AlphaFoldDB" id="A0A0G1A750"/>
<comment type="subcellular location">
    <subcellularLocation>
        <location evidence="1">Membrane</location>
        <topology evidence="1">Multi-pass membrane protein</topology>
    </subcellularLocation>
</comment>
<feature type="transmembrane region" description="Helical" evidence="5">
    <location>
        <begin position="406"/>
        <end position="426"/>
    </location>
</feature>
<reference evidence="7 8" key="1">
    <citation type="journal article" date="2015" name="Nature">
        <title>rRNA introns, odd ribosomes, and small enigmatic genomes across a large radiation of phyla.</title>
        <authorList>
            <person name="Brown C.T."/>
            <person name="Hug L.A."/>
            <person name="Thomas B.C."/>
            <person name="Sharon I."/>
            <person name="Castelle C.J."/>
            <person name="Singh A."/>
            <person name="Wilkins M.J."/>
            <person name="Williams K.H."/>
            <person name="Banfield J.F."/>
        </authorList>
    </citation>
    <scope>NUCLEOTIDE SEQUENCE [LARGE SCALE GENOMIC DNA]</scope>
</reference>
<feature type="transmembrane region" description="Helical" evidence="5">
    <location>
        <begin position="20"/>
        <end position="43"/>
    </location>
</feature>
<feature type="domain" description="O-antigen ligase-related" evidence="6">
    <location>
        <begin position="262"/>
        <end position="414"/>
    </location>
</feature>
<dbReference type="Pfam" id="PF04932">
    <property type="entry name" value="Wzy_C"/>
    <property type="match status" value="1"/>
</dbReference>
<protein>
    <recommendedName>
        <fullName evidence="6">O-antigen ligase-related domain-containing protein</fullName>
    </recommendedName>
</protein>
<keyword evidence="3 5" id="KW-1133">Transmembrane helix</keyword>
<dbReference type="PANTHER" id="PTHR37422">
    <property type="entry name" value="TEICHURONIC ACID BIOSYNTHESIS PROTEIN TUAE"/>
    <property type="match status" value="1"/>
</dbReference>
<dbReference type="InterPro" id="IPR051533">
    <property type="entry name" value="WaaL-like"/>
</dbReference>
<sequence length="483" mass="54906">METIIFILIVAGILAYFWRFPFLGLYLVIFTAPFLGLTIDFSLYTWARNLPLLSGVQAPLSDILALILLTSVILKSLAKVPNRLALSEKKIYWLMIFKETGFEYFIPFLVIGIFSLFNVESSQLAASFKYLLRPIAFFYLMWIVLPYAVISSKKILQLCLEITLAAGIISALLGWFSVFLKNGFDFGQRLIPVGFKGFVPLTYNHNILAEVLVMVVPLVFYFFIDWQKKGQQQNLDKKTPEEKNILKENRHRARRAEKFFFLLFVFIVITALLTFSRAAWLSLLFQFLAYLIFKSFKKNSGLEKSFTAPASLPASLLKTLGKVLLLFSPLLVYLAFFSFSYTVQSSNATRLDMTEIALTYFKKHPLIGNGVGTFTTLIADTRLFAVEYGDPLDSHGLIQKLLAEEGLLGLISFLIFAIWIASSLYTSAKYSDESQQDLKKLILISFLGCLVFQIFNTSYYNQHLWLIAGLGLAVKKIYPPEII</sequence>
<feature type="transmembrane region" description="Helical" evidence="5">
    <location>
        <begin position="364"/>
        <end position="386"/>
    </location>
</feature>
<dbReference type="GO" id="GO:0016020">
    <property type="term" value="C:membrane"/>
    <property type="evidence" value="ECO:0007669"/>
    <property type="project" value="UniProtKB-SubCell"/>
</dbReference>
<feature type="transmembrane region" description="Helical" evidence="5">
    <location>
        <begin position="260"/>
        <end position="293"/>
    </location>
</feature>
<evidence type="ECO:0000313" key="7">
    <source>
        <dbReference type="EMBL" id="KKS56845.1"/>
    </source>
</evidence>
<name>A0A0G1A750_9BACT</name>
<evidence type="ECO:0000256" key="5">
    <source>
        <dbReference type="SAM" id="Phobius"/>
    </source>
</evidence>
<feature type="transmembrane region" description="Helical" evidence="5">
    <location>
        <begin position="63"/>
        <end position="80"/>
    </location>
</feature>